<name>A0A0C3FNQ0_PILCF</name>
<organism evidence="1 2">
    <name type="scientific">Piloderma croceum (strain F 1598)</name>
    <dbReference type="NCBI Taxonomy" id="765440"/>
    <lineage>
        <taxon>Eukaryota</taxon>
        <taxon>Fungi</taxon>
        <taxon>Dikarya</taxon>
        <taxon>Basidiomycota</taxon>
        <taxon>Agaricomycotina</taxon>
        <taxon>Agaricomycetes</taxon>
        <taxon>Agaricomycetidae</taxon>
        <taxon>Atheliales</taxon>
        <taxon>Atheliaceae</taxon>
        <taxon>Piloderma</taxon>
    </lineage>
</organism>
<dbReference type="Proteomes" id="UP000054166">
    <property type="component" value="Unassembled WGS sequence"/>
</dbReference>
<gene>
    <name evidence="1" type="ORF">PILCRDRAFT_821465</name>
</gene>
<reference evidence="2" key="2">
    <citation type="submission" date="2015-01" db="EMBL/GenBank/DDBJ databases">
        <title>Evolutionary Origins and Diversification of the Mycorrhizal Mutualists.</title>
        <authorList>
            <consortium name="DOE Joint Genome Institute"/>
            <consortium name="Mycorrhizal Genomics Consortium"/>
            <person name="Kohler A."/>
            <person name="Kuo A."/>
            <person name="Nagy L.G."/>
            <person name="Floudas D."/>
            <person name="Copeland A."/>
            <person name="Barry K.W."/>
            <person name="Cichocki N."/>
            <person name="Veneault-Fourrey C."/>
            <person name="LaButti K."/>
            <person name="Lindquist E.A."/>
            <person name="Lipzen A."/>
            <person name="Lundell T."/>
            <person name="Morin E."/>
            <person name="Murat C."/>
            <person name="Riley R."/>
            <person name="Ohm R."/>
            <person name="Sun H."/>
            <person name="Tunlid A."/>
            <person name="Henrissat B."/>
            <person name="Grigoriev I.V."/>
            <person name="Hibbett D.S."/>
            <person name="Martin F."/>
        </authorList>
    </citation>
    <scope>NUCLEOTIDE SEQUENCE [LARGE SCALE GENOMIC DNA]</scope>
    <source>
        <strain evidence="2">F 1598</strain>
    </source>
</reference>
<evidence type="ECO:0000313" key="1">
    <source>
        <dbReference type="EMBL" id="KIM81384.1"/>
    </source>
</evidence>
<dbReference type="EMBL" id="KN832999">
    <property type="protein sequence ID" value="KIM81384.1"/>
    <property type="molecule type" value="Genomic_DNA"/>
</dbReference>
<dbReference type="AlphaFoldDB" id="A0A0C3FNQ0"/>
<accession>A0A0C3FNQ0</accession>
<reference evidence="1 2" key="1">
    <citation type="submission" date="2014-04" db="EMBL/GenBank/DDBJ databases">
        <authorList>
            <consortium name="DOE Joint Genome Institute"/>
            <person name="Kuo A."/>
            <person name="Tarkka M."/>
            <person name="Buscot F."/>
            <person name="Kohler A."/>
            <person name="Nagy L.G."/>
            <person name="Floudas D."/>
            <person name="Copeland A."/>
            <person name="Barry K.W."/>
            <person name="Cichocki N."/>
            <person name="Veneault-Fourrey C."/>
            <person name="LaButti K."/>
            <person name="Lindquist E.A."/>
            <person name="Lipzen A."/>
            <person name="Lundell T."/>
            <person name="Morin E."/>
            <person name="Murat C."/>
            <person name="Sun H."/>
            <person name="Tunlid A."/>
            <person name="Henrissat B."/>
            <person name="Grigoriev I.V."/>
            <person name="Hibbett D.S."/>
            <person name="Martin F."/>
            <person name="Nordberg H.P."/>
            <person name="Cantor M.N."/>
            <person name="Hua S.X."/>
        </authorList>
    </citation>
    <scope>NUCLEOTIDE SEQUENCE [LARGE SCALE GENOMIC DNA]</scope>
    <source>
        <strain evidence="1 2">F 1598</strain>
    </source>
</reference>
<evidence type="ECO:0000313" key="2">
    <source>
        <dbReference type="Proteomes" id="UP000054166"/>
    </source>
</evidence>
<dbReference type="HOGENOM" id="CLU_3033197_0_0_1"/>
<dbReference type="InParanoid" id="A0A0C3FNQ0"/>
<sequence>MASENEQLYWPVIIHLPLLPMYRRTPFDAHQDHKVIQTLALIFVPKSQTDETVCL</sequence>
<keyword evidence="2" id="KW-1185">Reference proteome</keyword>
<protein>
    <submittedName>
        <fullName evidence="1">Uncharacterized protein</fullName>
    </submittedName>
</protein>
<proteinExistence type="predicted"/>